<comment type="caution">
    <text evidence="1">The sequence shown here is derived from an EMBL/GenBank/DDBJ whole genome shotgun (WGS) entry which is preliminary data.</text>
</comment>
<name>A0ACC0FBT9_9ERIC</name>
<proteinExistence type="predicted"/>
<dbReference type="Proteomes" id="UP001060215">
    <property type="component" value="Chromosome 15"/>
</dbReference>
<organism evidence="1 2">
    <name type="scientific">Camellia lanceoleosa</name>
    <dbReference type="NCBI Taxonomy" id="1840588"/>
    <lineage>
        <taxon>Eukaryota</taxon>
        <taxon>Viridiplantae</taxon>
        <taxon>Streptophyta</taxon>
        <taxon>Embryophyta</taxon>
        <taxon>Tracheophyta</taxon>
        <taxon>Spermatophyta</taxon>
        <taxon>Magnoliopsida</taxon>
        <taxon>eudicotyledons</taxon>
        <taxon>Gunneridae</taxon>
        <taxon>Pentapetalae</taxon>
        <taxon>asterids</taxon>
        <taxon>Ericales</taxon>
        <taxon>Theaceae</taxon>
        <taxon>Camellia</taxon>
    </lineage>
</organism>
<evidence type="ECO:0000313" key="1">
    <source>
        <dbReference type="EMBL" id="KAI7984861.1"/>
    </source>
</evidence>
<keyword evidence="2" id="KW-1185">Reference proteome</keyword>
<protein>
    <submittedName>
        <fullName evidence="1">Caffeoylshikimate esterase</fullName>
    </submittedName>
</protein>
<reference evidence="1 2" key="1">
    <citation type="journal article" date="2022" name="Plant J.">
        <title>Chromosome-level genome of Camellia lanceoleosa provides a valuable resource for understanding genome evolution and self-incompatibility.</title>
        <authorList>
            <person name="Gong W."/>
            <person name="Xiao S."/>
            <person name="Wang L."/>
            <person name="Liao Z."/>
            <person name="Chang Y."/>
            <person name="Mo W."/>
            <person name="Hu G."/>
            <person name="Li W."/>
            <person name="Zhao G."/>
            <person name="Zhu H."/>
            <person name="Hu X."/>
            <person name="Ji K."/>
            <person name="Xiang X."/>
            <person name="Song Q."/>
            <person name="Yuan D."/>
            <person name="Jin S."/>
            <person name="Zhang L."/>
        </authorList>
    </citation>
    <scope>NUCLEOTIDE SEQUENCE [LARGE SCALE GENOMIC DNA]</scope>
    <source>
        <strain evidence="1">SQ_2022a</strain>
    </source>
</reference>
<gene>
    <name evidence="1" type="ORF">LOK49_LG14G01350</name>
</gene>
<dbReference type="EMBL" id="CM045772">
    <property type="protein sequence ID" value="KAI7984861.1"/>
    <property type="molecule type" value="Genomic_DNA"/>
</dbReference>
<sequence length="94" mass="10768">MESNPPNPSSSPRGLTLFIRSWLPLFTTPLRGIILMVHGYDNDINVMNDPDVNRELYEQAKSKDKTLKIYDGMMHSLLFGETDDNVEIVWSDIL</sequence>
<accession>A0ACC0FBT9</accession>
<evidence type="ECO:0000313" key="2">
    <source>
        <dbReference type="Proteomes" id="UP001060215"/>
    </source>
</evidence>